<protein>
    <recommendedName>
        <fullName evidence="1">Stage 0 sporulation protein A homolog</fullName>
    </recommendedName>
</protein>
<dbReference type="InterPro" id="IPR005561">
    <property type="entry name" value="ANTAR"/>
</dbReference>
<dbReference type="RefSeq" id="WP_015739847.1">
    <property type="nucleotide sequence ID" value="NC_013385.1"/>
</dbReference>
<dbReference type="Pfam" id="PF03861">
    <property type="entry name" value="ANTAR"/>
    <property type="match status" value="1"/>
</dbReference>
<dbReference type="SMART" id="SM01012">
    <property type="entry name" value="ANTAR"/>
    <property type="match status" value="1"/>
</dbReference>
<evidence type="ECO:0000259" key="4">
    <source>
        <dbReference type="PROSITE" id="PS50110"/>
    </source>
</evidence>
<feature type="modified residue" description="4-aspartylphosphate" evidence="3">
    <location>
        <position position="52"/>
    </location>
</feature>
<dbReference type="GO" id="GO:0000160">
    <property type="term" value="P:phosphorelay signal transduction system"/>
    <property type="evidence" value="ECO:0007669"/>
    <property type="project" value="InterPro"/>
</dbReference>
<evidence type="ECO:0000256" key="3">
    <source>
        <dbReference type="PROSITE-ProRule" id="PRU00169"/>
    </source>
</evidence>
<name>C9R9J1_AMMDK</name>
<dbReference type="Gene3D" id="3.40.50.2300">
    <property type="match status" value="1"/>
</dbReference>
<accession>C9R9J1</accession>
<keyword evidence="3" id="KW-0597">Phosphoprotein</keyword>
<reference evidence="6 7" key="1">
    <citation type="submission" date="2009-10" db="EMBL/GenBank/DDBJ databases">
        <title>Complete sequence of chromosome of Ammonifex degensii KC4.</title>
        <authorList>
            <consortium name="US DOE Joint Genome Institute"/>
            <person name="Kerfeld C."/>
            <person name="Goodner B."/>
            <person name="Huber H."/>
            <person name="Stetter K."/>
            <person name="Lucas S."/>
            <person name="Copeland A."/>
            <person name="Lapidus A."/>
            <person name="Glavina del Rio T."/>
            <person name="Dalin E."/>
            <person name="Tice H."/>
            <person name="Bruce D."/>
            <person name="Goodwin L."/>
            <person name="Pitluck S."/>
            <person name="Saunders E."/>
            <person name="Brettin T."/>
            <person name="Detter J.C."/>
            <person name="Han C."/>
            <person name="Larimer F."/>
            <person name="Land M."/>
            <person name="Hauser L."/>
            <person name="Kyrpides N."/>
            <person name="Ovchinnikova G."/>
            <person name="Richardson P."/>
        </authorList>
    </citation>
    <scope>NUCLEOTIDE SEQUENCE [LARGE SCALE GENOMIC DNA]</scope>
    <source>
        <strain evidence="7">DSM 10501 / KC4</strain>
    </source>
</reference>
<dbReference type="Proteomes" id="UP000002620">
    <property type="component" value="Chromosome"/>
</dbReference>
<evidence type="ECO:0000313" key="7">
    <source>
        <dbReference type="Proteomes" id="UP000002620"/>
    </source>
</evidence>
<evidence type="ECO:0000259" key="5">
    <source>
        <dbReference type="PROSITE" id="PS50921"/>
    </source>
</evidence>
<sequence>MRALVFCADKKLQAFLQRQLQVWGWTVTFTSSTGPAGVRLLHSQEPDLVVVDDGLTSGFNIRKFLDVIDQGPRLPVILLLSPANPLGEELLASTCVVAACAKPVREVDFYLALLQAEANFAKITALKQEVGQLRERLETRKVVEKAKGILMKTLGISEEEAYRRIQRESMERRTSMRTIAEAIIQASKFYQVKEEKS</sequence>
<feature type="domain" description="Response regulatory" evidence="4">
    <location>
        <begin position="2"/>
        <end position="117"/>
    </location>
</feature>
<evidence type="ECO:0000256" key="1">
    <source>
        <dbReference type="ARBA" id="ARBA00018672"/>
    </source>
</evidence>
<dbReference type="InterPro" id="IPR001789">
    <property type="entry name" value="Sig_transdc_resp-reg_receiver"/>
</dbReference>
<dbReference type="AlphaFoldDB" id="C9R9J1"/>
<dbReference type="HOGENOM" id="CLU_000445_65_0_9"/>
<dbReference type="PROSITE" id="PS50110">
    <property type="entry name" value="RESPONSE_REGULATORY"/>
    <property type="match status" value="1"/>
</dbReference>
<dbReference type="Gene3D" id="1.10.10.10">
    <property type="entry name" value="Winged helix-like DNA-binding domain superfamily/Winged helix DNA-binding domain"/>
    <property type="match status" value="1"/>
</dbReference>
<organism evidence="6 7">
    <name type="scientific">Ammonifex degensii (strain DSM 10501 / KC4)</name>
    <dbReference type="NCBI Taxonomy" id="429009"/>
    <lineage>
        <taxon>Bacteria</taxon>
        <taxon>Bacillati</taxon>
        <taxon>Bacillota</taxon>
        <taxon>Clostridia</taxon>
        <taxon>Thermoanaerobacterales</taxon>
        <taxon>Thermoanaerobacteraceae</taxon>
        <taxon>Ammonifex</taxon>
    </lineage>
</organism>
<comment type="function">
    <text evidence="2">May play the central regulatory role in sporulation. It may be an element of the effector pathway responsible for the activation of sporulation genes in response to nutritional stress. Spo0A may act in concert with spo0H (a sigma factor) to control the expression of some genes that are critical to the sporulation process.</text>
</comment>
<gene>
    <name evidence="6" type="ordered locus">Adeg_1890</name>
</gene>
<dbReference type="SUPFAM" id="SSF52172">
    <property type="entry name" value="CheY-like"/>
    <property type="match status" value="1"/>
</dbReference>
<proteinExistence type="predicted"/>
<dbReference type="InterPro" id="IPR036388">
    <property type="entry name" value="WH-like_DNA-bd_sf"/>
</dbReference>
<keyword evidence="7" id="KW-1185">Reference proteome</keyword>
<dbReference type="InterPro" id="IPR008327">
    <property type="entry name" value="Sig_transdc_resp-reg_antiterm"/>
</dbReference>
<dbReference type="GO" id="GO:0003723">
    <property type="term" value="F:RNA binding"/>
    <property type="evidence" value="ECO:0007669"/>
    <property type="project" value="InterPro"/>
</dbReference>
<dbReference type="KEGG" id="adg:Adeg_1890"/>
<dbReference type="PROSITE" id="PS50921">
    <property type="entry name" value="ANTAR"/>
    <property type="match status" value="1"/>
</dbReference>
<dbReference type="OrthoDB" id="9808843at2"/>
<feature type="domain" description="ANTAR" evidence="5">
    <location>
        <begin position="123"/>
        <end position="184"/>
    </location>
</feature>
<evidence type="ECO:0000313" key="6">
    <source>
        <dbReference type="EMBL" id="ACX52970.1"/>
    </source>
</evidence>
<dbReference type="PIRSF" id="PIRSF036382">
    <property type="entry name" value="RR_antiterm"/>
    <property type="match status" value="1"/>
</dbReference>
<dbReference type="STRING" id="429009.Adeg_1890"/>
<evidence type="ECO:0000256" key="2">
    <source>
        <dbReference type="ARBA" id="ARBA00024867"/>
    </source>
</evidence>
<dbReference type="eggNOG" id="COG3707">
    <property type="taxonomic scope" value="Bacteria"/>
</dbReference>
<dbReference type="InterPro" id="IPR011006">
    <property type="entry name" value="CheY-like_superfamily"/>
</dbReference>
<dbReference type="EMBL" id="CP001785">
    <property type="protein sequence ID" value="ACX52970.1"/>
    <property type="molecule type" value="Genomic_DNA"/>
</dbReference>